<dbReference type="EMBL" id="UOGD01000388">
    <property type="protein sequence ID" value="VAX27574.1"/>
    <property type="molecule type" value="Genomic_DNA"/>
</dbReference>
<dbReference type="InterPro" id="IPR013783">
    <property type="entry name" value="Ig-like_fold"/>
</dbReference>
<sequence length="410" mass="44555">MKRKFKISSIIKIGLPILLISLLSIGCSEDVTPSLYEKVNDSAPTPVISDISPKVGLGGITEFTITGQNFSTVLDENIVYFGATPGTVMNASETQLVVLAPNVIQDSIAVKLNTLAAEYSNEIIIDLKSAVREPYDFADFEQPYAITADNVGNIYLSFVSDNKGQGVKKLTPDGELLDFAPKGGETFYFGLQYGPGGKLYGVRGVRALFVVEENTAPATYAVFENGTSMFDLDFDQDHNIWTAGKGGKIFRVPANPTGTSDWKSFDFEPEVSAVKVYNGYLYLAAKKDLSQLIYRMQIISADSLGAPEVYFAFSANYPLTVSVSAITFTSDGQLLLGTNDLNPIKYVNTDGTFGDLYDGVLTPEMISFSWGTGNELYVTRARFSGNGIETTQTILAVNLQKKGAPQYGRE</sequence>
<proteinExistence type="predicted"/>
<evidence type="ECO:0000259" key="1">
    <source>
        <dbReference type="Pfam" id="PF01833"/>
    </source>
</evidence>
<dbReference type="AlphaFoldDB" id="A0A3B1CUP6"/>
<organism evidence="2">
    <name type="scientific">hydrothermal vent metagenome</name>
    <dbReference type="NCBI Taxonomy" id="652676"/>
    <lineage>
        <taxon>unclassified sequences</taxon>
        <taxon>metagenomes</taxon>
        <taxon>ecological metagenomes</taxon>
    </lineage>
</organism>
<dbReference type="InterPro" id="IPR002909">
    <property type="entry name" value="IPT_dom"/>
</dbReference>
<gene>
    <name evidence="2" type="ORF">MNBD_IGNAVI01-1045</name>
</gene>
<dbReference type="SUPFAM" id="SSF63829">
    <property type="entry name" value="Calcium-dependent phosphotriesterase"/>
    <property type="match status" value="1"/>
</dbReference>
<dbReference type="CDD" id="cd00603">
    <property type="entry name" value="IPT_PCSR"/>
    <property type="match status" value="1"/>
</dbReference>
<dbReference type="InterPro" id="IPR015943">
    <property type="entry name" value="WD40/YVTN_repeat-like_dom_sf"/>
</dbReference>
<dbReference type="Gene3D" id="2.130.10.10">
    <property type="entry name" value="YVTN repeat-like/Quinoprotein amine dehydrogenase"/>
    <property type="match status" value="1"/>
</dbReference>
<dbReference type="InterPro" id="IPR014756">
    <property type="entry name" value="Ig_E-set"/>
</dbReference>
<evidence type="ECO:0000313" key="2">
    <source>
        <dbReference type="EMBL" id="VAX27574.1"/>
    </source>
</evidence>
<dbReference type="PROSITE" id="PS51257">
    <property type="entry name" value="PROKAR_LIPOPROTEIN"/>
    <property type="match status" value="1"/>
</dbReference>
<dbReference type="Gene3D" id="2.60.40.10">
    <property type="entry name" value="Immunoglobulins"/>
    <property type="match status" value="1"/>
</dbReference>
<accession>A0A3B1CUP6</accession>
<dbReference type="SUPFAM" id="SSF81296">
    <property type="entry name" value="E set domains"/>
    <property type="match status" value="1"/>
</dbReference>
<reference evidence="2" key="1">
    <citation type="submission" date="2018-06" db="EMBL/GenBank/DDBJ databases">
        <authorList>
            <person name="Zhirakovskaya E."/>
        </authorList>
    </citation>
    <scope>NUCLEOTIDE SEQUENCE</scope>
</reference>
<name>A0A3B1CUP6_9ZZZZ</name>
<protein>
    <recommendedName>
        <fullName evidence="1">IPT/TIG domain-containing protein</fullName>
    </recommendedName>
</protein>
<dbReference type="Pfam" id="PF01833">
    <property type="entry name" value="TIG"/>
    <property type="match status" value="1"/>
</dbReference>
<feature type="domain" description="IPT/TIG" evidence="1">
    <location>
        <begin position="46"/>
        <end position="112"/>
    </location>
</feature>